<comment type="caution">
    <text evidence="3">The sequence shown here is derived from an EMBL/GenBank/DDBJ whole genome shotgun (WGS) entry which is preliminary data.</text>
</comment>
<dbReference type="NCBIfam" id="TIGR03118">
    <property type="entry name" value="PEPCTERM_chp_1"/>
    <property type="match status" value="1"/>
</dbReference>
<feature type="signal peptide" evidence="2">
    <location>
        <begin position="1"/>
        <end position="18"/>
    </location>
</feature>
<sequence length="394" mass="39231">MKSLLAVFGVVAYGAAIATLVSCGGSSGSSSGSSSASVPVPSTFTATALVSDGAVAAAHIDGNLKNPWGVAFNPNGFAWVADNGTNVATLYDGNGVPQSLIVAIPNGKNGTASPTGIVFNGTQSFTVTENGKSGLAAFIFAGEGGTITAWAPAVGPTNAFVMYDDGTGGAVYKGLALATMNNANFLYATDFHNNKIDVFNTSFSKVTMPGGFTDPAMPAGFAPFGIQAIGSNLFVTYAMQDAAKHDDVAGAGLGMVDMYDTAGNLKQRFATGGPLDAPWGIAQAPANFGSMSGAILIGNFGNGAINAFNASNGQSMGPLNGSNGNALVEPGVWGIAFGNDLGNQPSNTLFFAAGPNDEADGVYGRIDLNATSNPATTTGTGTGTSTGAGTGMGM</sequence>
<protein>
    <submittedName>
        <fullName evidence="3">TIGR03118 family protein</fullName>
    </submittedName>
</protein>
<name>A0ABU9RV23_9BURK</name>
<accession>A0ABU9RV23</accession>
<dbReference type="InterPro" id="IPR011042">
    <property type="entry name" value="6-blade_b-propeller_TolB-like"/>
</dbReference>
<feature type="chain" id="PRO_5046317297" evidence="2">
    <location>
        <begin position="19"/>
        <end position="394"/>
    </location>
</feature>
<dbReference type="Proteomes" id="UP001489897">
    <property type="component" value="Unassembled WGS sequence"/>
</dbReference>
<dbReference type="InterPro" id="IPR017549">
    <property type="entry name" value="APMV_L690"/>
</dbReference>
<keyword evidence="2" id="KW-0732">Signal</keyword>
<evidence type="ECO:0000256" key="2">
    <source>
        <dbReference type="SAM" id="SignalP"/>
    </source>
</evidence>
<dbReference type="RefSeq" id="WP_342948191.1">
    <property type="nucleotide sequence ID" value="NZ_JAYMRV010000006.1"/>
</dbReference>
<evidence type="ECO:0000313" key="4">
    <source>
        <dbReference type="Proteomes" id="UP001489897"/>
    </source>
</evidence>
<evidence type="ECO:0000313" key="3">
    <source>
        <dbReference type="EMBL" id="MEM5423564.1"/>
    </source>
</evidence>
<reference evidence="3 4" key="1">
    <citation type="submission" date="2024-01" db="EMBL/GenBank/DDBJ databases">
        <title>The diversity of rhizobia nodulating Mimosa spp. in eleven states of Brazil covering several biomes is determined by host plant, location, and edaphic factors.</title>
        <authorList>
            <person name="Rouws L."/>
            <person name="Barauna A."/>
            <person name="Beukes C."/>
            <person name="De Faria S.M."/>
            <person name="Gross E."/>
            <person name="Dos Reis Junior F.B."/>
            <person name="Simon M."/>
            <person name="Maluk M."/>
            <person name="Odee D.W."/>
            <person name="Kenicer G."/>
            <person name="Young J.P.W."/>
            <person name="Reis V.M."/>
            <person name="Zilli J."/>
            <person name="James E.K."/>
        </authorList>
    </citation>
    <scope>NUCLEOTIDE SEQUENCE [LARGE SCALE GENOMIC DNA]</scope>
    <source>
        <strain evidence="3 4">JPY167</strain>
    </source>
</reference>
<gene>
    <name evidence="3" type="ORF">VSR73_21140</name>
</gene>
<organism evidence="3 4">
    <name type="scientific">Paraburkholderia ferrariae</name>
    <dbReference type="NCBI Taxonomy" id="386056"/>
    <lineage>
        <taxon>Bacteria</taxon>
        <taxon>Pseudomonadati</taxon>
        <taxon>Pseudomonadota</taxon>
        <taxon>Betaproteobacteria</taxon>
        <taxon>Burkholderiales</taxon>
        <taxon>Burkholderiaceae</taxon>
        <taxon>Paraburkholderia</taxon>
    </lineage>
</organism>
<dbReference type="EMBL" id="JAYMRV010000006">
    <property type="protein sequence ID" value="MEM5423564.1"/>
    <property type="molecule type" value="Genomic_DNA"/>
</dbReference>
<evidence type="ECO:0000256" key="1">
    <source>
        <dbReference type="SAM" id="MobiDB-lite"/>
    </source>
</evidence>
<feature type="compositionally biased region" description="Gly residues" evidence="1">
    <location>
        <begin position="380"/>
        <end position="394"/>
    </location>
</feature>
<keyword evidence="4" id="KW-1185">Reference proteome</keyword>
<dbReference type="Gene3D" id="2.120.10.30">
    <property type="entry name" value="TolB, C-terminal domain"/>
    <property type="match status" value="1"/>
</dbReference>
<dbReference type="SUPFAM" id="SSF63829">
    <property type="entry name" value="Calcium-dependent phosphotriesterase"/>
    <property type="match status" value="1"/>
</dbReference>
<dbReference type="PROSITE" id="PS51257">
    <property type="entry name" value="PROKAR_LIPOPROTEIN"/>
    <property type="match status" value="1"/>
</dbReference>
<feature type="region of interest" description="Disordered" evidence="1">
    <location>
        <begin position="370"/>
        <end position="394"/>
    </location>
</feature>
<proteinExistence type="predicted"/>